<dbReference type="Proteomes" id="UP001518989">
    <property type="component" value="Unassembled WGS sequence"/>
</dbReference>
<comment type="function">
    <text evidence="11">Part of the high-affinity ATP-driven potassium transport (or Kdp) system, which catalyzes the hydrolysis of ATP coupled with the electrogenic transport of potassium into the cytoplasm. This subunit acts as a catalytic chaperone that increases the ATP-binding affinity of the ATP-hydrolyzing subunit KdpB by the formation of a transient KdpB/KdpC/ATP ternary complex.</text>
</comment>
<keyword evidence="10 11" id="KW-0472">Membrane</keyword>
<evidence type="ECO:0000256" key="6">
    <source>
        <dbReference type="ARBA" id="ARBA00022840"/>
    </source>
</evidence>
<evidence type="ECO:0000256" key="3">
    <source>
        <dbReference type="ARBA" id="ARBA00022538"/>
    </source>
</evidence>
<feature type="signal peptide" evidence="13">
    <location>
        <begin position="1"/>
        <end position="33"/>
    </location>
</feature>
<dbReference type="PANTHER" id="PTHR30042">
    <property type="entry name" value="POTASSIUM-TRANSPORTING ATPASE C CHAIN"/>
    <property type="match status" value="1"/>
</dbReference>
<accession>A0ABS3KUW8</accession>
<evidence type="ECO:0000256" key="13">
    <source>
        <dbReference type="SAM" id="SignalP"/>
    </source>
</evidence>
<keyword evidence="4 11" id="KW-0812">Transmembrane</keyword>
<feature type="region of interest" description="Disordered" evidence="12">
    <location>
        <begin position="71"/>
        <end position="91"/>
    </location>
</feature>
<organism evidence="14 15">
    <name type="scientific">Roseomonas haemaphysalidis</name>
    <dbReference type="NCBI Taxonomy" id="2768162"/>
    <lineage>
        <taxon>Bacteria</taxon>
        <taxon>Pseudomonadati</taxon>
        <taxon>Pseudomonadota</taxon>
        <taxon>Alphaproteobacteria</taxon>
        <taxon>Acetobacterales</taxon>
        <taxon>Roseomonadaceae</taxon>
        <taxon>Roseomonas</taxon>
    </lineage>
</organism>
<evidence type="ECO:0000256" key="4">
    <source>
        <dbReference type="ARBA" id="ARBA00022692"/>
    </source>
</evidence>
<evidence type="ECO:0000256" key="10">
    <source>
        <dbReference type="ARBA" id="ARBA00023136"/>
    </source>
</evidence>
<comment type="similarity">
    <text evidence="11">Belongs to the KdpC family.</text>
</comment>
<feature type="compositionally biased region" description="Low complexity" evidence="12">
    <location>
        <begin position="71"/>
        <end position="85"/>
    </location>
</feature>
<dbReference type="RefSeq" id="WP_207419432.1">
    <property type="nucleotide sequence ID" value="NZ_CP061177.1"/>
</dbReference>
<comment type="caution">
    <text evidence="14">The sequence shown here is derived from an EMBL/GenBank/DDBJ whole genome shotgun (WGS) entry which is preliminary data.</text>
</comment>
<gene>
    <name evidence="11 14" type="primary">kdpC</name>
    <name evidence="14" type="ORF">IAI61_19705</name>
</gene>
<dbReference type="NCBIfam" id="NF001454">
    <property type="entry name" value="PRK00315.1"/>
    <property type="match status" value="1"/>
</dbReference>
<dbReference type="PANTHER" id="PTHR30042:SF2">
    <property type="entry name" value="POTASSIUM-TRANSPORTING ATPASE KDPC SUBUNIT"/>
    <property type="match status" value="1"/>
</dbReference>
<keyword evidence="8 11" id="KW-1133">Transmembrane helix</keyword>
<evidence type="ECO:0000256" key="7">
    <source>
        <dbReference type="ARBA" id="ARBA00022958"/>
    </source>
</evidence>
<name>A0ABS3KUW8_9PROT</name>
<evidence type="ECO:0000256" key="11">
    <source>
        <dbReference type="HAMAP-Rule" id="MF_00276"/>
    </source>
</evidence>
<comment type="subcellular location">
    <subcellularLocation>
        <location evidence="11">Cell membrane</location>
        <topology evidence="11">Single-pass membrane protein</topology>
    </subcellularLocation>
</comment>
<evidence type="ECO:0000256" key="2">
    <source>
        <dbReference type="ARBA" id="ARBA00022475"/>
    </source>
</evidence>
<dbReference type="PIRSF" id="PIRSF001296">
    <property type="entry name" value="K_ATPase_KdpC"/>
    <property type="match status" value="1"/>
</dbReference>
<keyword evidence="6 11" id="KW-0067">ATP-binding</keyword>
<keyword evidence="7 11" id="KW-0630">Potassium</keyword>
<evidence type="ECO:0000256" key="8">
    <source>
        <dbReference type="ARBA" id="ARBA00022989"/>
    </source>
</evidence>
<protein>
    <recommendedName>
        <fullName evidence="11">Potassium-transporting ATPase KdpC subunit</fullName>
    </recommendedName>
    <alternativeName>
        <fullName evidence="11">ATP phosphohydrolase [potassium-transporting] C chain</fullName>
    </alternativeName>
    <alternativeName>
        <fullName evidence="11">Potassium-binding and translocating subunit C</fullName>
    </alternativeName>
    <alternativeName>
        <fullName evidence="11">Potassium-translocating ATPase C chain</fullName>
    </alternativeName>
</protein>
<keyword evidence="2 11" id="KW-1003">Cell membrane</keyword>
<keyword evidence="5 11" id="KW-0547">Nucleotide-binding</keyword>
<feature type="chain" id="PRO_5045952990" description="Potassium-transporting ATPase KdpC subunit" evidence="13">
    <location>
        <begin position="34"/>
        <end position="183"/>
    </location>
</feature>
<dbReference type="EMBL" id="JACTNG010000013">
    <property type="protein sequence ID" value="MBO1081262.1"/>
    <property type="molecule type" value="Genomic_DNA"/>
</dbReference>
<keyword evidence="9 11" id="KW-0406">Ion transport</keyword>
<reference evidence="14 15" key="1">
    <citation type="submission" date="2020-09" db="EMBL/GenBank/DDBJ databases">
        <title>Roseomonas.</title>
        <authorList>
            <person name="Zhu W."/>
        </authorList>
    </citation>
    <scope>NUCLEOTIDE SEQUENCE [LARGE SCALE GENOMIC DNA]</scope>
    <source>
        <strain evidence="14 15">573</strain>
    </source>
</reference>
<evidence type="ECO:0000256" key="9">
    <source>
        <dbReference type="ARBA" id="ARBA00023065"/>
    </source>
</evidence>
<dbReference type="InterPro" id="IPR003820">
    <property type="entry name" value="KdpC"/>
</dbReference>
<proteinExistence type="inferred from homology"/>
<keyword evidence="13" id="KW-0732">Signal</keyword>
<dbReference type="NCBIfam" id="TIGR00681">
    <property type="entry name" value="kdpC"/>
    <property type="match status" value="1"/>
</dbReference>
<dbReference type="HAMAP" id="MF_00276">
    <property type="entry name" value="KdpC"/>
    <property type="match status" value="1"/>
</dbReference>
<evidence type="ECO:0000256" key="1">
    <source>
        <dbReference type="ARBA" id="ARBA00022448"/>
    </source>
</evidence>
<keyword evidence="1 11" id="KW-0813">Transport</keyword>
<evidence type="ECO:0000256" key="12">
    <source>
        <dbReference type="SAM" id="MobiDB-lite"/>
    </source>
</evidence>
<sequence length="183" mass="18786">MTGLLRPAATTVVLFTALLGLAMPAAMTGVAQAVFPTEAGGSLIEREGRVVGSALIGQAFAEPRYFQPRPSAAGDGYDASAGAASQQGPTSTKLVDAVRERVAAAGAKPVPADAVTASGSGLDPHITPENAARQVQRIAGARGIPADRIQTLLQQHTEGRELGFLGEPRVNVLQLNLALDALR</sequence>
<dbReference type="Pfam" id="PF02669">
    <property type="entry name" value="KdpC"/>
    <property type="match status" value="1"/>
</dbReference>
<evidence type="ECO:0000256" key="5">
    <source>
        <dbReference type="ARBA" id="ARBA00022741"/>
    </source>
</evidence>
<keyword evidence="3 11" id="KW-0633">Potassium transport</keyword>
<evidence type="ECO:0000313" key="15">
    <source>
        <dbReference type="Proteomes" id="UP001518989"/>
    </source>
</evidence>
<keyword evidence="15" id="KW-1185">Reference proteome</keyword>
<comment type="subunit">
    <text evidence="11">The system is composed of three essential subunits: KdpA, KdpB and KdpC.</text>
</comment>
<evidence type="ECO:0000313" key="14">
    <source>
        <dbReference type="EMBL" id="MBO1081262.1"/>
    </source>
</evidence>